<feature type="binding site" evidence="1">
    <location>
        <position position="140"/>
    </location>
    <ligand>
        <name>Zn(2+)</name>
        <dbReference type="ChEBI" id="CHEBI:29105"/>
        <note>catalytic</note>
    </ligand>
</feature>
<evidence type="ECO:0000313" key="3">
    <source>
        <dbReference type="Proteomes" id="UP001305815"/>
    </source>
</evidence>
<evidence type="ECO:0000256" key="1">
    <source>
        <dbReference type="HAMAP-Rule" id="MF_00009"/>
    </source>
</evidence>
<keyword evidence="1" id="KW-0690">Ribosome biogenesis</keyword>
<dbReference type="Proteomes" id="UP001305815">
    <property type="component" value="Chromosome"/>
</dbReference>
<dbReference type="PANTHER" id="PTHR46986">
    <property type="entry name" value="ENDORIBONUCLEASE YBEY, CHLOROPLASTIC"/>
    <property type="match status" value="1"/>
</dbReference>
<reference evidence="3" key="1">
    <citation type="journal article" date="2023" name="Int. J. Syst. Evol. Microbiol.">
        <title>Claveliimonas bilis gen. nov., sp. nov., deoxycholic acid-producing bacteria isolated from human faeces, and reclassification of Sellimonas monacensis Zenner et al. 2021 as Claveliimonas monacensis comb. nov.</title>
        <authorList>
            <person name="Hisatomi A."/>
            <person name="Kastawa N.W.E.P.G."/>
            <person name="Song I."/>
            <person name="Ohkuma M."/>
            <person name="Fukiya S."/>
            <person name="Sakamoto M."/>
        </authorList>
    </citation>
    <scope>NUCLEOTIDE SEQUENCE [LARGE SCALE GENOMIC DNA]</scope>
    <source>
        <strain evidence="3">12BBH14</strain>
    </source>
</reference>
<keyword evidence="3" id="KW-1185">Reference proteome</keyword>
<keyword evidence="1" id="KW-0862">Zinc</keyword>
<dbReference type="InterPro" id="IPR002036">
    <property type="entry name" value="YbeY"/>
</dbReference>
<comment type="similarity">
    <text evidence="1">Belongs to the endoribonuclease YbeY family.</text>
</comment>
<proteinExistence type="inferred from homology"/>
<evidence type="ECO:0000313" key="2">
    <source>
        <dbReference type="EMBL" id="BDZ77523.1"/>
    </source>
</evidence>
<dbReference type="RefSeq" id="WP_230106178.1">
    <property type="nucleotide sequence ID" value="NZ_AP024845.1"/>
</dbReference>
<dbReference type="PANTHER" id="PTHR46986:SF1">
    <property type="entry name" value="ENDORIBONUCLEASE YBEY, CHLOROPLASTIC"/>
    <property type="match status" value="1"/>
</dbReference>
<name>A0ABN6YXI5_9FIRM</name>
<dbReference type="HAMAP" id="MF_00009">
    <property type="entry name" value="Endoribonucl_YbeY"/>
    <property type="match status" value="1"/>
</dbReference>
<organism evidence="2 3">
    <name type="scientific">Claveliimonas bilis</name>
    <dbReference type="NCBI Taxonomy" id="3028070"/>
    <lineage>
        <taxon>Bacteria</taxon>
        <taxon>Bacillati</taxon>
        <taxon>Bacillota</taxon>
        <taxon>Clostridia</taxon>
        <taxon>Lachnospirales</taxon>
        <taxon>Lachnospiraceae</taxon>
        <taxon>Claveliimonas</taxon>
    </lineage>
</organism>
<accession>A0ABN6YXI5</accession>
<feature type="binding site" evidence="1">
    <location>
        <position position="130"/>
    </location>
    <ligand>
        <name>Zn(2+)</name>
        <dbReference type="ChEBI" id="CHEBI:29105"/>
        <note>catalytic</note>
    </ligand>
</feature>
<dbReference type="NCBIfam" id="TIGR00043">
    <property type="entry name" value="rRNA maturation RNase YbeY"/>
    <property type="match status" value="1"/>
</dbReference>
<sequence length="164" mass="18921">MSLFYEEEGENTLPLACEELAKEVVDVALDYIGCPYEAQVNLLLTTDEQIKEMNRDFRGIDRPTDVLSFPMVEYEIPGEFDFLEDQEDCFDPESGELVLGDIVISKDKVMEQAKAYGHSAKREFAFLIAHSVLHLTGYDHIDEEERLVMEEKQRAILERLNILR</sequence>
<keyword evidence="1" id="KW-0963">Cytoplasm</keyword>
<keyword evidence="1" id="KW-0540">Nuclease</keyword>
<keyword evidence="1" id="KW-0378">Hydrolase</keyword>
<feature type="binding site" evidence="1">
    <location>
        <position position="134"/>
    </location>
    <ligand>
        <name>Zn(2+)</name>
        <dbReference type="ChEBI" id="CHEBI:29105"/>
        <note>catalytic</note>
    </ligand>
</feature>
<gene>
    <name evidence="1 2" type="primary">ybeY</name>
    <name evidence="2" type="ORF">Lac1_17060</name>
</gene>
<keyword evidence="1" id="KW-0698">rRNA processing</keyword>
<comment type="cofactor">
    <cofactor evidence="1">
        <name>Zn(2+)</name>
        <dbReference type="ChEBI" id="CHEBI:29105"/>
    </cofactor>
    <text evidence="1">Binds 1 zinc ion.</text>
</comment>
<dbReference type="EC" id="3.1.-.-" evidence="1"/>
<dbReference type="EMBL" id="AP027742">
    <property type="protein sequence ID" value="BDZ77523.1"/>
    <property type="molecule type" value="Genomic_DNA"/>
</dbReference>
<keyword evidence="1" id="KW-0255">Endonuclease</keyword>
<comment type="subcellular location">
    <subcellularLocation>
        <location evidence="1">Cytoplasm</location>
    </subcellularLocation>
</comment>
<comment type="function">
    <text evidence="1">Single strand-specific metallo-endoribonuclease involved in late-stage 70S ribosome quality control and in maturation of the 3' terminus of the 16S rRNA.</text>
</comment>
<dbReference type="Pfam" id="PF02130">
    <property type="entry name" value="YbeY"/>
    <property type="match status" value="1"/>
</dbReference>
<keyword evidence="1" id="KW-0479">Metal-binding</keyword>
<protein>
    <recommendedName>
        <fullName evidence="1">Endoribonuclease YbeY</fullName>
        <ecNumber evidence="1">3.1.-.-</ecNumber>
    </recommendedName>
</protein>